<dbReference type="Gene3D" id="3.30.465.10">
    <property type="match status" value="1"/>
</dbReference>
<evidence type="ECO:0000256" key="2">
    <source>
        <dbReference type="ARBA" id="ARBA00023002"/>
    </source>
</evidence>
<gene>
    <name evidence="4" type="ORF">BN1723_020145</name>
</gene>
<organism evidence="4 5">
    <name type="scientific">Verticillium longisporum</name>
    <name type="common">Verticillium dahliae var. longisporum</name>
    <dbReference type="NCBI Taxonomy" id="100787"/>
    <lineage>
        <taxon>Eukaryota</taxon>
        <taxon>Fungi</taxon>
        <taxon>Dikarya</taxon>
        <taxon>Ascomycota</taxon>
        <taxon>Pezizomycotina</taxon>
        <taxon>Sordariomycetes</taxon>
        <taxon>Hypocreomycetidae</taxon>
        <taxon>Glomerellales</taxon>
        <taxon>Plectosphaerellaceae</taxon>
        <taxon>Verticillium</taxon>
    </lineage>
</organism>
<dbReference type="Pfam" id="PF01565">
    <property type="entry name" value="FAD_binding_4"/>
    <property type="match status" value="1"/>
</dbReference>
<feature type="domain" description="FAD-binding PCMH-type" evidence="3">
    <location>
        <begin position="1"/>
        <end position="121"/>
    </location>
</feature>
<reference evidence="5" key="1">
    <citation type="submission" date="2015-05" db="EMBL/GenBank/DDBJ databases">
        <authorList>
            <person name="Fogelqvist Johan"/>
        </authorList>
    </citation>
    <scope>NUCLEOTIDE SEQUENCE [LARGE SCALE GENOMIC DNA]</scope>
</reference>
<dbReference type="Proteomes" id="UP000045706">
    <property type="component" value="Unassembled WGS sequence"/>
</dbReference>
<dbReference type="InterPro" id="IPR051264">
    <property type="entry name" value="FAD-oxidored/transferase_4"/>
</dbReference>
<protein>
    <recommendedName>
        <fullName evidence="3">FAD-binding PCMH-type domain-containing protein</fullName>
    </recommendedName>
</protein>
<evidence type="ECO:0000313" key="4">
    <source>
        <dbReference type="EMBL" id="CRK46774.1"/>
    </source>
</evidence>
<evidence type="ECO:0000259" key="3">
    <source>
        <dbReference type="PROSITE" id="PS51387"/>
    </source>
</evidence>
<dbReference type="InterPro" id="IPR006094">
    <property type="entry name" value="Oxid_FAD_bind_N"/>
</dbReference>
<dbReference type="GO" id="GO:0005739">
    <property type="term" value="C:mitochondrion"/>
    <property type="evidence" value="ECO:0007669"/>
    <property type="project" value="TreeGrafter"/>
</dbReference>
<feature type="non-terminal residue" evidence="4">
    <location>
        <position position="121"/>
    </location>
</feature>
<dbReference type="GO" id="GO:0016491">
    <property type="term" value="F:oxidoreductase activity"/>
    <property type="evidence" value="ECO:0007669"/>
    <property type="project" value="UniProtKB-KW"/>
</dbReference>
<dbReference type="PANTHER" id="PTHR43716">
    <property type="entry name" value="D-2-HYDROXYGLUTARATE DEHYDROGENASE, MITOCHONDRIAL"/>
    <property type="match status" value="1"/>
</dbReference>
<keyword evidence="2" id="KW-0560">Oxidoreductase</keyword>
<dbReference type="EMBL" id="CVQI01036043">
    <property type="protein sequence ID" value="CRK46774.1"/>
    <property type="molecule type" value="Genomic_DNA"/>
</dbReference>
<comment type="cofactor">
    <cofactor evidence="1">
        <name>FAD</name>
        <dbReference type="ChEBI" id="CHEBI:57692"/>
    </cofactor>
</comment>
<sequence length="121" mass="12618">NKIQSFDDVSGTLVVDAGVILETADQFLADKGYIFPLDLGAKGSCHVGGNVATNAGGLRLLRYGSLHGNVLGLEAVLPDGTVVEDLCTLRKNNTGYDLKQLFIGGEGTVGIITKVSVICPQ</sequence>
<dbReference type="AlphaFoldDB" id="A0A0G4NK10"/>
<accession>A0A0G4NK10</accession>
<proteinExistence type="predicted"/>
<dbReference type="InterPro" id="IPR016166">
    <property type="entry name" value="FAD-bd_PCMH"/>
</dbReference>
<evidence type="ECO:0000256" key="1">
    <source>
        <dbReference type="ARBA" id="ARBA00001974"/>
    </source>
</evidence>
<dbReference type="InterPro" id="IPR036318">
    <property type="entry name" value="FAD-bd_PCMH-like_sf"/>
</dbReference>
<dbReference type="SUPFAM" id="SSF56176">
    <property type="entry name" value="FAD-binding/transporter-associated domain-like"/>
    <property type="match status" value="1"/>
</dbReference>
<name>A0A0G4NK10_VERLO</name>
<dbReference type="PANTHER" id="PTHR43716:SF1">
    <property type="entry name" value="D-2-HYDROXYGLUTARATE DEHYDROGENASE, MITOCHONDRIAL"/>
    <property type="match status" value="1"/>
</dbReference>
<dbReference type="FunFam" id="3.30.465.10:FF:000001">
    <property type="entry name" value="D-2-hydroxyglutarate dehydrogenase, mitochondrial"/>
    <property type="match status" value="1"/>
</dbReference>
<dbReference type="GO" id="GO:0071949">
    <property type="term" value="F:FAD binding"/>
    <property type="evidence" value="ECO:0007669"/>
    <property type="project" value="InterPro"/>
</dbReference>
<feature type="non-terminal residue" evidence="4">
    <location>
        <position position="1"/>
    </location>
</feature>
<dbReference type="InterPro" id="IPR016169">
    <property type="entry name" value="FAD-bd_PCMH_sub2"/>
</dbReference>
<dbReference type="PROSITE" id="PS51387">
    <property type="entry name" value="FAD_PCMH"/>
    <property type="match status" value="1"/>
</dbReference>
<evidence type="ECO:0000313" key="5">
    <source>
        <dbReference type="Proteomes" id="UP000045706"/>
    </source>
</evidence>